<dbReference type="PROSITE" id="PS50995">
    <property type="entry name" value="HTH_MARR_2"/>
    <property type="match status" value="1"/>
</dbReference>
<keyword evidence="3" id="KW-0804">Transcription</keyword>
<dbReference type="Proteomes" id="UP001332192">
    <property type="component" value="Chromosome"/>
</dbReference>
<evidence type="ECO:0000256" key="2">
    <source>
        <dbReference type="ARBA" id="ARBA00023125"/>
    </source>
</evidence>
<dbReference type="CDD" id="cd00090">
    <property type="entry name" value="HTH_ARSR"/>
    <property type="match status" value="1"/>
</dbReference>
<dbReference type="RefSeq" id="WP_324717341.1">
    <property type="nucleotide sequence ID" value="NZ_CP141615.1"/>
</dbReference>
<dbReference type="SMART" id="SM00347">
    <property type="entry name" value="HTH_MARR"/>
    <property type="match status" value="1"/>
</dbReference>
<keyword evidence="2" id="KW-0238">DNA-binding</keyword>
<dbReference type="Pfam" id="PF12802">
    <property type="entry name" value="MarR_2"/>
    <property type="match status" value="1"/>
</dbReference>
<keyword evidence="1" id="KW-0805">Transcription regulation</keyword>
<dbReference type="Gene3D" id="1.10.10.10">
    <property type="entry name" value="Winged helix-like DNA-binding domain superfamily/Winged helix DNA-binding domain"/>
    <property type="match status" value="1"/>
</dbReference>
<organism evidence="5 6">
    <name type="scientific">Carboxydichorda subterranea</name>
    <dbReference type="NCBI Taxonomy" id="3109565"/>
    <lineage>
        <taxon>Bacteria</taxon>
        <taxon>Bacillati</taxon>
        <taxon>Bacillota</taxon>
        <taxon>Limnochordia</taxon>
        <taxon>Limnochordales</taxon>
        <taxon>Geochordaceae</taxon>
        <taxon>Carboxydichorda</taxon>
    </lineage>
</organism>
<accession>A0ABZ1BZ08</accession>
<dbReference type="PRINTS" id="PR00598">
    <property type="entry name" value="HTHMARR"/>
</dbReference>
<reference evidence="5 6" key="1">
    <citation type="journal article" date="2024" name="Front. Microbiol.">
        <title>Novel thermophilic genera Geochorda gen. nov. and Carboxydochorda gen. nov. from the deep terrestrial subsurface reveal the ecophysiological diversity in the class Limnochordia.</title>
        <authorList>
            <person name="Karnachuk O.V."/>
            <person name="Lukina A.P."/>
            <person name="Avakyan M.R."/>
            <person name="Kadnikov V.V."/>
            <person name="Begmatov S."/>
            <person name="Beletsky A.V."/>
            <person name="Vlasova K.G."/>
            <person name="Novikov A.A."/>
            <person name="Shcherbakova V.A."/>
            <person name="Mardanov A.V."/>
            <person name="Ravin N.V."/>
        </authorList>
    </citation>
    <scope>NUCLEOTIDE SEQUENCE [LARGE SCALE GENOMIC DNA]</scope>
    <source>
        <strain evidence="5 6">L945</strain>
    </source>
</reference>
<evidence type="ECO:0000256" key="1">
    <source>
        <dbReference type="ARBA" id="ARBA00023015"/>
    </source>
</evidence>
<dbReference type="InterPro" id="IPR000835">
    <property type="entry name" value="HTH_MarR-typ"/>
</dbReference>
<dbReference type="InterPro" id="IPR036388">
    <property type="entry name" value="WH-like_DNA-bd_sf"/>
</dbReference>
<evidence type="ECO:0000256" key="3">
    <source>
        <dbReference type="ARBA" id="ARBA00023163"/>
    </source>
</evidence>
<dbReference type="EMBL" id="CP141615">
    <property type="protein sequence ID" value="WRP18070.1"/>
    <property type="molecule type" value="Genomic_DNA"/>
</dbReference>
<evidence type="ECO:0000313" key="5">
    <source>
        <dbReference type="EMBL" id="WRP18070.1"/>
    </source>
</evidence>
<sequence length="222" mass="23968">MAAQHADSVAAQVAAGLVKLSLALRHEAWKEARGGGLTPTQGQVLSWLLLQAPGQCPTPGELAKALALSPATVSEALRTLEAKGLVRRRQSGDDRRSFQLALTGAGSRVAQASAGWADFLAVAVDSLPPADQVALLRVLVRLIRTLQLQGKISVARMCVSCTYFRPFAHPDPERPHHCNYVDAAFGDGRLRLECPDYEPAPDGRQETAWEAWAGRWERAAET</sequence>
<feature type="domain" description="HTH marR-type" evidence="4">
    <location>
        <begin position="10"/>
        <end position="144"/>
    </location>
</feature>
<name>A0ABZ1BZ08_9FIRM</name>
<protein>
    <submittedName>
        <fullName evidence="5">MarR family winged helix-turn-helix transcriptional regulator</fullName>
    </submittedName>
</protein>
<dbReference type="PROSITE" id="PS01117">
    <property type="entry name" value="HTH_MARR_1"/>
    <property type="match status" value="1"/>
</dbReference>
<keyword evidence="6" id="KW-1185">Reference proteome</keyword>
<evidence type="ECO:0000259" key="4">
    <source>
        <dbReference type="PROSITE" id="PS50995"/>
    </source>
</evidence>
<dbReference type="PANTHER" id="PTHR33164">
    <property type="entry name" value="TRANSCRIPTIONAL REGULATOR, MARR FAMILY"/>
    <property type="match status" value="1"/>
</dbReference>
<evidence type="ECO:0000313" key="6">
    <source>
        <dbReference type="Proteomes" id="UP001332192"/>
    </source>
</evidence>
<dbReference type="InterPro" id="IPR011991">
    <property type="entry name" value="ArsR-like_HTH"/>
</dbReference>
<gene>
    <name evidence="5" type="ORF">U7230_03430</name>
</gene>
<dbReference type="InterPro" id="IPR039422">
    <property type="entry name" value="MarR/SlyA-like"/>
</dbReference>
<dbReference type="InterPro" id="IPR023187">
    <property type="entry name" value="Tscrpt_reg_MarR-type_CS"/>
</dbReference>
<dbReference type="PANTHER" id="PTHR33164:SF43">
    <property type="entry name" value="HTH-TYPE TRANSCRIPTIONAL REPRESSOR YETL"/>
    <property type="match status" value="1"/>
</dbReference>
<proteinExistence type="predicted"/>
<dbReference type="InterPro" id="IPR036390">
    <property type="entry name" value="WH_DNA-bd_sf"/>
</dbReference>
<dbReference type="SUPFAM" id="SSF46785">
    <property type="entry name" value="Winged helix' DNA-binding domain"/>
    <property type="match status" value="1"/>
</dbReference>